<name>A0A2M6XUF1_9BACT</name>
<comment type="caution">
    <text evidence="1">The sequence shown here is derived from an EMBL/GenBank/DDBJ whole genome shotgun (WGS) entry which is preliminary data.</text>
</comment>
<protein>
    <submittedName>
        <fullName evidence="1">Uncharacterized protein</fullName>
    </submittedName>
</protein>
<evidence type="ECO:0000313" key="2">
    <source>
        <dbReference type="Proteomes" id="UP000229784"/>
    </source>
</evidence>
<organism evidence="1 2">
    <name type="scientific">bacterium (Candidatus Gribaldobacteria) CG08_land_8_20_14_0_20_39_15</name>
    <dbReference type="NCBI Taxonomy" id="2014273"/>
    <lineage>
        <taxon>Bacteria</taxon>
        <taxon>Candidatus Gribaldobacteria</taxon>
    </lineage>
</organism>
<dbReference type="Proteomes" id="UP000229784">
    <property type="component" value="Unassembled WGS sequence"/>
</dbReference>
<reference evidence="2" key="1">
    <citation type="submission" date="2017-09" db="EMBL/GenBank/DDBJ databases">
        <title>Depth-based differentiation of microbial function through sediment-hosted aquifers and enrichment of novel symbionts in the deep terrestrial subsurface.</title>
        <authorList>
            <person name="Probst A.J."/>
            <person name="Ladd B."/>
            <person name="Jarett J.K."/>
            <person name="Geller-Mcgrath D.E."/>
            <person name="Sieber C.M.K."/>
            <person name="Emerson J.B."/>
            <person name="Anantharaman K."/>
            <person name="Thomas B.C."/>
            <person name="Malmstrom R."/>
            <person name="Stieglmeier M."/>
            <person name="Klingl A."/>
            <person name="Woyke T."/>
            <person name="Ryan C.M."/>
            <person name="Banfield J.F."/>
        </authorList>
    </citation>
    <scope>NUCLEOTIDE SEQUENCE [LARGE SCALE GENOMIC DNA]</scope>
</reference>
<dbReference type="EMBL" id="PEXQ01000041">
    <property type="protein sequence ID" value="PIU15447.1"/>
    <property type="molecule type" value="Genomic_DNA"/>
</dbReference>
<dbReference type="AlphaFoldDB" id="A0A2M6XUF1"/>
<sequence length="101" mass="11562">MAPDRPKTVILSRRRKISTSRTCINIGILHFVQNDKWQNLEFSDGLKAGGRKIKNVEKTFLLGGKRQRAAAGRSVSFVQKRFAHFQTKGTVLYIIKRNDFV</sequence>
<proteinExistence type="predicted"/>
<evidence type="ECO:0000313" key="1">
    <source>
        <dbReference type="EMBL" id="PIU15447.1"/>
    </source>
</evidence>
<gene>
    <name evidence="1" type="ORF">COT20_01710</name>
</gene>
<accession>A0A2M6XUF1</accession>